<gene>
    <name evidence="2" type="ORF">SAMN04487751_0236</name>
</gene>
<evidence type="ECO:0000313" key="3">
    <source>
        <dbReference type="Proteomes" id="UP000198702"/>
    </source>
</evidence>
<dbReference type="Proteomes" id="UP000198702">
    <property type="component" value="Unassembled WGS sequence"/>
</dbReference>
<dbReference type="InterPro" id="IPR021414">
    <property type="entry name" value="DUF3054"/>
</dbReference>
<dbReference type="EMBL" id="FOQZ01000001">
    <property type="protein sequence ID" value="SFI19019.1"/>
    <property type="molecule type" value="Genomic_DNA"/>
</dbReference>
<feature type="transmembrane region" description="Helical" evidence="1">
    <location>
        <begin position="69"/>
        <end position="87"/>
    </location>
</feature>
<dbReference type="RefSeq" id="WP_028494888.1">
    <property type="nucleotide sequence ID" value="NZ_FOQZ01000001.1"/>
</dbReference>
<organism evidence="2 3">
    <name type="scientific">Microbacterium saccharophilum</name>
    <dbReference type="NCBI Taxonomy" id="1213358"/>
    <lineage>
        <taxon>Bacteria</taxon>
        <taxon>Bacillati</taxon>
        <taxon>Actinomycetota</taxon>
        <taxon>Actinomycetes</taxon>
        <taxon>Micrococcales</taxon>
        <taxon>Microbacteriaceae</taxon>
        <taxon>Microbacterium</taxon>
    </lineage>
</organism>
<dbReference type="AlphaFoldDB" id="A0A7Z7GDK8"/>
<evidence type="ECO:0000313" key="2">
    <source>
        <dbReference type="EMBL" id="SFI19019.1"/>
    </source>
</evidence>
<keyword evidence="1" id="KW-1133">Transmembrane helix</keyword>
<keyword evidence="1" id="KW-0472">Membrane</keyword>
<evidence type="ECO:0000256" key="1">
    <source>
        <dbReference type="SAM" id="Phobius"/>
    </source>
</evidence>
<keyword evidence="1" id="KW-0812">Transmembrane</keyword>
<comment type="caution">
    <text evidence="2">The sequence shown here is derived from an EMBL/GenBank/DDBJ whole genome shotgun (WGS) entry which is preliminary data.</text>
</comment>
<reference evidence="2 3" key="1">
    <citation type="submission" date="2016-10" db="EMBL/GenBank/DDBJ databases">
        <authorList>
            <person name="Varghese N."/>
            <person name="Submissions S."/>
        </authorList>
    </citation>
    <scope>NUCLEOTIDE SEQUENCE [LARGE SCALE GENOMIC DNA]</scope>
    <source>
        <strain evidence="2 3">UNC380MFSha3.1</strain>
    </source>
</reference>
<name>A0A7Z7GDK8_9MICO</name>
<dbReference type="Pfam" id="PF11255">
    <property type="entry name" value="DUF3054"/>
    <property type="match status" value="1"/>
</dbReference>
<protein>
    <recommendedName>
        <fullName evidence="4">DUF3054 domain-containing protein</fullName>
    </recommendedName>
</protein>
<sequence>MNRLTGAHIAGALVADAVLVTGFALTGRTTHAEDPVLGLWSTAWPFLLALAVGWGVTLAWRAPTAPARTGIPLALVTVAGGMVLRALSGQGTALPFIVVATPVLLAALVGWRLIARLVLRRRTDRPGPSA</sequence>
<accession>A0A7Z7GDK8</accession>
<proteinExistence type="predicted"/>
<feature type="transmembrane region" description="Helical" evidence="1">
    <location>
        <begin position="42"/>
        <end position="62"/>
    </location>
</feature>
<feature type="transmembrane region" description="Helical" evidence="1">
    <location>
        <begin position="93"/>
        <end position="115"/>
    </location>
</feature>
<evidence type="ECO:0008006" key="4">
    <source>
        <dbReference type="Google" id="ProtNLM"/>
    </source>
</evidence>